<dbReference type="PROSITE" id="PS50011">
    <property type="entry name" value="PROTEIN_KINASE_DOM"/>
    <property type="match status" value="1"/>
</dbReference>
<keyword evidence="5" id="KW-0418">Kinase</keyword>
<name>A0AAV9XUL7_9CRYT</name>
<dbReference type="EMBL" id="JAWDEY010000033">
    <property type="protein sequence ID" value="KAK6588382.1"/>
    <property type="molecule type" value="Genomic_DNA"/>
</dbReference>
<evidence type="ECO:0000256" key="2">
    <source>
        <dbReference type="ARBA" id="ARBA00022527"/>
    </source>
</evidence>
<accession>A0AAV9XUL7</accession>
<dbReference type="Gene3D" id="1.10.510.10">
    <property type="entry name" value="Transferase(Phosphotransferase) domain 1"/>
    <property type="match status" value="1"/>
</dbReference>
<dbReference type="PANTHER" id="PTHR43895:SF32">
    <property type="entry name" value="SERINE_THREONINE-PROTEIN KINASE CHK1"/>
    <property type="match status" value="1"/>
</dbReference>
<dbReference type="GO" id="GO:0005524">
    <property type="term" value="F:ATP binding"/>
    <property type="evidence" value="ECO:0007669"/>
    <property type="project" value="UniProtKB-KW"/>
</dbReference>
<evidence type="ECO:0000313" key="12">
    <source>
        <dbReference type="Proteomes" id="UP001311799"/>
    </source>
</evidence>
<evidence type="ECO:0000313" key="11">
    <source>
        <dbReference type="EMBL" id="KAK6588382.1"/>
    </source>
</evidence>
<dbReference type="EC" id="2.7.11.1" evidence="1"/>
<feature type="region of interest" description="Disordered" evidence="9">
    <location>
        <begin position="132"/>
        <end position="199"/>
    </location>
</feature>
<organism evidence="11 12">
    <name type="scientific">Cryptosporidium xiaoi</name>
    <dbReference type="NCBI Taxonomy" id="659607"/>
    <lineage>
        <taxon>Eukaryota</taxon>
        <taxon>Sar</taxon>
        <taxon>Alveolata</taxon>
        <taxon>Apicomplexa</taxon>
        <taxon>Conoidasida</taxon>
        <taxon>Coccidia</taxon>
        <taxon>Eucoccidiorida</taxon>
        <taxon>Eimeriorina</taxon>
        <taxon>Cryptosporidiidae</taxon>
        <taxon>Cryptosporidium</taxon>
    </lineage>
</organism>
<evidence type="ECO:0000256" key="7">
    <source>
        <dbReference type="ARBA" id="ARBA00047899"/>
    </source>
</evidence>
<gene>
    <name evidence="11" type="ORF">RS030_5718</name>
</gene>
<dbReference type="PANTHER" id="PTHR43895">
    <property type="entry name" value="CALCIUM/CALMODULIN-DEPENDENT PROTEIN KINASE KINASE-RELATED"/>
    <property type="match status" value="1"/>
</dbReference>
<feature type="compositionally biased region" description="Low complexity" evidence="9">
    <location>
        <begin position="143"/>
        <end position="163"/>
    </location>
</feature>
<evidence type="ECO:0000256" key="1">
    <source>
        <dbReference type="ARBA" id="ARBA00012513"/>
    </source>
</evidence>
<evidence type="ECO:0000256" key="8">
    <source>
        <dbReference type="ARBA" id="ARBA00048679"/>
    </source>
</evidence>
<protein>
    <recommendedName>
        <fullName evidence="1">non-specific serine/threonine protein kinase</fullName>
        <ecNumber evidence="1">2.7.11.1</ecNumber>
    </recommendedName>
</protein>
<reference evidence="11 12" key="1">
    <citation type="submission" date="2023-10" db="EMBL/GenBank/DDBJ databases">
        <title>Comparative genomics analysis reveals potential genetic determinants of host preference in Cryptosporidium xiaoi.</title>
        <authorList>
            <person name="Xiao L."/>
            <person name="Li J."/>
        </authorList>
    </citation>
    <scope>NUCLEOTIDE SEQUENCE [LARGE SCALE GENOMIC DNA]</scope>
    <source>
        <strain evidence="11 12">52996</strain>
    </source>
</reference>
<sequence length="823" mass="93894">MRANNSNKEVIVKGSKIKCNTTKRKNENNPSSTRGRSVTPVKNSNIQNKGTNSKSNGSQHTVTHNGNNNNHHHHNLHPTKCLRGVSTRATYKRSPSPRKDWPFDEALLYPSHSREKSRTSIIGISDISKQKLKTNSERVNRNASLSPSLHLRSSSSRPCSASSVRHHSPHPTRRLRGVSIRPAYRKSPSPKRDWPFDETSLYPPHPKECSSKFIGHKRSATLVDTTKKKRKIAGGDENIVGKKVKGNNSSSNTIKSRINMNIVKVNKNKKGLSGTKNKSSSPKVLNKRQVKTAKSPISCIKKQIKGKSVLESKIGLPIIDKRFDSNYDFDTESIATVLDGEESFELSPMTGLHVGWGGSPLKSSWKNQFSGDDLETRISSALLWNENHYGSVVWRPHKCINEYRLVSNSKSHYNPYDNSSITQIGEYIWQTHFNGESKLISEYPALFELLFVKKDSLLGSIFNKFCLNPSSHDVIFRELLTQSQFRFHKNILRINEIFHCETLPYTTFVMEYLPHSCMNWDSNTEMYLAPSISKGNKGKLNRIYTVNGAKVIFSQVLDAYKYLHNKSISGIYLRPESVKMSHSLDETYLDKNGNTLTRLILSKGRNIFNKKILCPNKVNINSELSKYWENSEQINIAGSNDDNSIRKIHDMIQNKKKIFTIPSKEAYLFKLDNEENLKTLHTNSLHNSLICNHEKTNDDLHVKLNYIFKGRSTNSRELLFSGNRWLNPPEFYQGFFYRESEHQVNFAKSDIWNLGVFLHCLLSGRVPSIIDNEVVIDENVPFEIRDLIFSMLKLNPDKRITLNGILNSKWLSSETALQNLTCR</sequence>
<feature type="compositionally biased region" description="Basic residues" evidence="9">
    <location>
        <begin position="164"/>
        <end position="176"/>
    </location>
</feature>
<dbReference type="SMART" id="SM00220">
    <property type="entry name" value="S_TKc"/>
    <property type="match status" value="1"/>
</dbReference>
<evidence type="ECO:0000259" key="10">
    <source>
        <dbReference type="PROSITE" id="PS50011"/>
    </source>
</evidence>
<dbReference type="InterPro" id="IPR011009">
    <property type="entry name" value="Kinase-like_dom_sf"/>
</dbReference>
<dbReference type="InterPro" id="IPR000719">
    <property type="entry name" value="Prot_kinase_dom"/>
</dbReference>
<keyword evidence="6" id="KW-0067">ATP-binding</keyword>
<feature type="domain" description="Protein kinase" evidence="10">
    <location>
        <begin position="418"/>
        <end position="811"/>
    </location>
</feature>
<evidence type="ECO:0000256" key="6">
    <source>
        <dbReference type="ARBA" id="ARBA00022840"/>
    </source>
</evidence>
<keyword evidence="4" id="KW-0547">Nucleotide-binding</keyword>
<feature type="compositionally biased region" description="Polar residues" evidence="9">
    <location>
        <begin position="28"/>
        <end position="63"/>
    </location>
</feature>
<evidence type="ECO:0000256" key="5">
    <source>
        <dbReference type="ARBA" id="ARBA00022777"/>
    </source>
</evidence>
<evidence type="ECO:0000256" key="4">
    <source>
        <dbReference type="ARBA" id="ARBA00022741"/>
    </source>
</evidence>
<dbReference type="SUPFAM" id="SSF56112">
    <property type="entry name" value="Protein kinase-like (PK-like)"/>
    <property type="match status" value="1"/>
</dbReference>
<evidence type="ECO:0000256" key="9">
    <source>
        <dbReference type="SAM" id="MobiDB-lite"/>
    </source>
</evidence>
<keyword evidence="2" id="KW-0723">Serine/threonine-protein kinase</keyword>
<dbReference type="GO" id="GO:0004674">
    <property type="term" value="F:protein serine/threonine kinase activity"/>
    <property type="evidence" value="ECO:0007669"/>
    <property type="project" value="UniProtKB-KW"/>
</dbReference>
<comment type="catalytic activity">
    <reaction evidence="8">
        <text>L-seryl-[protein] + ATP = O-phospho-L-seryl-[protein] + ADP + H(+)</text>
        <dbReference type="Rhea" id="RHEA:17989"/>
        <dbReference type="Rhea" id="RHEA-COMP:9863"/>
        <dbReference type="Rhea" id="RHEA-COMP:11604"/>
        <dbReference type="ChEBI" id="CHEBI:15378"/>
        <dbReference type="ChEBI" id="CHEBI:29999"/>
        <dbReference type="ChEBI" id="CHEBI:30616"/>
        <dbReference type="ChEBI" id="CHEBI:83421"/>
        <dbReference type="ChEBI" id="CHEBI:456216"/>
        <dbReference type="EC" id="2.7.11.1"/>
    </reaction>
</comment>
<dbReference type="Proteomes" id="UP001311799">
    <property type="component" value="Unassembled WGS sequence"/>
</dbReference>
<dbReference type="AlphaFoldDB" id="A0AAV9XUL7"/>
<comment type="catalytic activity">
    <reaction evidence="7">
        <text>L-threonyl-[protein] + ATP = O-phospho-L-threonyl-[protein] + ADP + H(+)</text>
        <dbReference type="Rhea" id="RHEA:46608"/>
        <dbReference type="Rhea" id="RHEA-COMP:11060"/>
        <dbReference type="Rhea" id="RHEA-COMP:11605"/>
        <dbReference type="ChEBI" id="CHEBI:15378"/>
        <dbReference type="ChEBI" id="CHEBI:30013"/>
        <dbReference type="ChEBI" id="CHEBI:30616"/>
        <dbReference type="ChEBI" id="CHEBI:61977"/>
        <dbReference type="ChEBI" id="CHEBI:456216"/>
        <dbReference type="EC" id="2.7.11.1"/>
    </reaction>
</comment>
<comment type="caution">
    <text evidence="11">The sequence shown here is derived from an EMBL/GenBank/DDBJ whole genome shotgun (WGS) entry which is preliminary data.</text>
</comment>
<keyword evidence="12" id="KW-1185">Reference proteome</keyword>
<keyword evidence="3" id="KW-0808">Transferase</keyword>
<evidence type="ECO:0000256" key="3">
    <source>
        <dbReference type="ARBA" id="ARBA00022679"/>
    </source>
</evidence>
<feature type="region of interest" description="Disordered" evidence="9">
    <location>
        <begin position="1"/>
        <end position="103"/>
    </location>
</feature>
<dbReference type="GO" id="GO:0007165">
    <property type="term" value="P:signal transduction"/>
    <property type="evidence" value="ECO:0007669"/>
    <property type="project" value="TreeGrafter"/>
</dbReference>
<proteinExistence type="predicted"/>